<gene>
    <name evidence="1" type="ORF">NCTC10005_06181</name>
</gene>
<dbReference type="GO" id="GO:0003677">
    <property type="term" value="F:DNA binding"/>
    <property type="evidence" value="ECO:0007669"/>
    <property type="project" value="UniProtKB-KW"/>
</dbReference>
<reference evidence="1 2" key="1">
    <citation type="submission" date="2018-06" db="EMBL/GenBank/DDBJ databases">
        <authorList>
            <consortium name="Pathogen Informatics"/>
            <person name="Doyle S."/>
        </authorList>
    </citation>
    <scope>NUCLEOTIDE SEQUENCE [LARGE SCALE GENOMIC DNA]</scope>
    <source>
        <strain evidence="1 2">NCTC10005</strain>
    </source>
</reference>
<organism evidence="1 2">
    <name type="scientific">Enterobacter cloacae</name>
    <dbReference type="NCBI Taxonomy" id="550"/>
    <lineage>
        <taxon>Bacteria</taxon>
        <taxon>Pseudomonadati</taxon>
        <taxon>Pseudomonadota</taxon>
        <taxon>Gammaproteobacteria</taxon>
        <taxon>Enterobacterales</taxon>
        <taxon>Enterobacteriaceae</taxon>
        <taxon>Enterobacter</taxon>
        <taxon>Enterobacter cloacae complex</taxon>
    </lineage>
</organism>
<accession>A0A377M4T6</accession>
<evidence type="ECO:0000313" key="2">
    <source>
        <dbReference type="Proteomes" id="UP000255106"/>
    </source>
</evidence>
<protein>
    <submittedName>
        <fullName evidence="1">Putative DNA-binding transcriptional regulator</fullName>
    </submittedName>
</protein>
<proteinExistence type="predicted"/>
<dbReference type="Proteomes" id="UP000255106">
    <property type="component" value="Unassembled WGS sequence"/>
</dbReference>
<dbReference type="EMBL" id="UGJB01000004">
    <property type="protein sequence ID" value="STQ13362.1"/>
    <property type="molecule type" value="Genomic_DNA"/>
</dbReference>
<sequence>MFTTASLIGSSDMLCIMPSRLYHLLRKCWPLESIPLSQLNAESIEISLHYNKLSLRDPVLENVIRIIRQAF</sequence>
<keyword evidence="1" id="KW-0238">DNA-binding</keyword>
<name>A0A377M4T6_ENTCL</name>
<evidence type="ECO:0000313" key="1">
    <source>
        <dbReference type="EMBL" id="STQ13362.1"/>
    </source>
</evidence>
<dbReference type="AlphaFoldDB" id="A0A377M4T6"/>